<evidence type="ECO:0000313" key="5">
    <source>
        <dbReference type="EMBL" id="PPB84274.1"/>
    </source>
</evidence>
<dbReference type="InterPro" id="IPR036390">
    <property type="entry name" value="WH_DNA-bd_sf"/>
</dbReference>
<keyword evidence="1" id="KW-0805">Transcription regulation</keyword>
<dbReference type="GO" id="GO:0003700">
    <property type="term" value="F:DNA-binding transcription factor activity"/>
    <property type="evidence" value="ECO:0007669"/>
    <property type="project" value="InterPro"/>
</dbReference>
<dbReference type="OrthoDB" id="9799812at2"/>
<protein>
    <submittedName>
        <fullName evidence="5">GntR family transcriptional regulator</fullName>
    </submittedName>
</protein>
<dbReference type="SUPFAM" id="SSF48008">
    <property type="entry name" value="GntR ligand-binding domain-like"/>
    <property type="match status" value="1"/>
</dbReference>
<dbReference type="SMART" id="SM00895">
    <property type="entry name" value="FCD"/>
    <property type="match status" value="1"/>
</dbReference>
<accession>A0A2P5KC34</accession>
<organism evidence="5 6">
    <name type="scientific">Mycetohabitans endofungorum</name>
    <dbReference type="NCBI Taxonomy" id="417203"/>
    <lineage>
        <taxon>Bacteria</taxon>
        <taxon>Pseudomonadati</taxon>
        <taxon>Pseudomonadota</taxon>
        <taxon>Betaproteobacteria</taxon>
        <taxon>Burkholderiales</taxon>
        <taxon>Burkholderiaceae</taxon>
        <taxon>Mycetohabitans</taxon>
    </lineage>
</organism>
<dbReference type="AlphaFoldDB" id="A0A2P5KC34"/>
<evidence type="ECO:0000313" key="6">
    <source>
        <dbReference type="Proteomes" id="UP000243096"/>
    </source>
</evidence>
<dbReference type="InterPro" id="IPR000524">
    <property type="entry name" value="Tscrpt_reg_HTH_GntR"/>
</dbReference>
<keyword evidence="6" id="KW-1185">Reference proteome</keyword>
<evidence type="ECO:0000259" key="4">
    <source>
        <dbReference type="PROSITE" id="PS50949"/>
    </source>
</evidence>
<dbReference type="PANTHER" id="PTHR43537">
    <property type="entry name" value="TRANSCRIPTIONAL REGULATOR, GNTR FAMILY"/>
    <property type="match status" value="1"/>
</dbReference>
<keyword evidence="2" id="KW-0238">DNA-binding</keyword>
<proteinExistence type="predicted"/>
<dbReference type="Pfam" id="PF07729">
    <property type="entry name" value="FCD"/>
    <property type="match status" value="1"/>
</dbReference>
<dbReference type="GO" id="GO:0003677">
    <property type="term" value="F:DNA binding"/>
    <property type="evidence" value="ECO:0007669"/>
    <property type="project" value="UniProtKB-KW"/>
</dbReference>
<dbReference type="InterPro" id="IPR011711">
    <property type="entry name" value="GntR_C"/>
</dbReference>
<reference evidence="5 6" key="1">
    <citation type="submission" date="2018-01" db="EMBL/GenBank/DDBJ databases">
        <title>Genomic Encyclopedia of Type Strains, Phase III (KMG-III): the genomes of soil and plant-associated and newly described type strains.</title>
        <authorList>
            <person name="Whitman W."/>
        </authorList>
    </citation>
    <scope>NUCLEOTIDE SEQUENCE [LARGE SCALE GENOMIC DNA]</scope>
    <source>
        <strain evidence="5 6">HKI456</strain>
    </source>
</reference>
<name>A0A2P5KC34_9BURK</name>
<dbReference type="Pfam" id="PF00392">
    <property type="entry name" value="GntR"/>
    <property type="match status" value="1"/>
</dbReference>
<dbReference type="EMBL" id="PRDW01000004">
    <property type="protein sequence ID" value="PPB84274.1"/>
    <property type="molecule type" value="Genomic_DNA"/>
</dbReference>
<evidence type="ECO:0000256" key="1">
    <source>
        <dbReference type="ARBA" id="ARBA00023015"/>
    </source>
</evidence>
<dbReference type="Gene3D" id="1.10.10.10">
    <property type="entry name" value="Winged helix-like DNA-binding domain superfamily/Winged helix DNA-binding domain"/>
    <property type="match status" value="1"/>
</dbReference>
<dbReference type="RefSeq" id="WP_104077050.1">
    <property type="nucleotide sequence ID" value="NZ_CP062178.1"/>
</dbReference>
<feature type="domain" description="HTH gntR-type" evidence="4">
    <location>
        <begin position="12"/>
        <end position="79"/>
    </location>
</feature>
<comment type="caution">
    <text evidence="5">The sequence shown here is derived from an EMBL/GenBank/DDBJ whole genome shotgun (WGS) entry which is preliminary data.</text>
</comment>
<evidence type="ECO:0000256" key="3">
    <source>
        <dbReference type="ARBA" id="ARBA00023163"/>
    </source>
</evidence>
<keyword evidence="3" id="KW-0804">Transcription</keyword>
<dbReference type="InterPro" id="IPR036388">
    <property type="entry name" value="WH-like_DNA-bd_sf"/>
</dbReference>
<dbReference type="CDD" id="cd07377">
    <property type="entry name" value="WHTH_GntR"/>
    <property type="match status" value="1"/>
</dbReference>
<dbReference type="SMART" id="SM00345">
    <property type="entry name" value="HTH_GNTR"/>
    <property type="match status" value="1"/>
</dbReference>
<dbReference type="InterPro" id="IPR008920">
    <property type="entry name" value="TF_FadR/GntR_C"/>
</dbReference>
<dbReference type="Gene3D" id="1.20.120.530">
    <property type="entry name" value="GntR ligand-binding domain-like"/>
    <property type="match status" value="1"/>
</dbReference>
<sequence length="216" mass="23960">MDIGRLSDTRTPSLVEYIVDRLRERIVSGELAGGTALRQDHIAKEFGASHVPVREAFQRLQAIGLVTILHRRGVRVTALDRAAIKEAVDMRAVLEPLALRHAMPHLRAEHFEALENAHAACDAANSLASWDAANRAFHHALVRHCAMPRLLATLDVLQLTSSRFVLAVGRARGWQSRSNHDHQLIINALKGHDLERAAQLLSRHIGTMERVGFPVS</sequence>
<gene>
    <name evidence="5" type="ORF">B0O95_104227</name>
</gene>
<dbReference type="PROSITE" id="PS50949">
    <property type="entry name" value="HTH_GNTR"/>
    <property type="match status" value="1"/>
</dbReference>
<dbReference type="SUPFAM" id="SSF46785">
    <property type="entry name" value="Winged helix' DNA-binding domain"/>
    <property type="match status" value="1"/>
</dbReference>
<dbReference type="PANTHER" id="PTHR43537:SF49">
    <property type="entry name" value="TRANSCRIPTIONAL REGULATORY PROTEIN"/>
    <property type="match status" value="1"/>
</dbReference>
<evidence type="ECO:0000256" key="2">
    <source>
        <dbReference type="ARBA" id="ARBA00023125"/>
    </source>
</evidence>
<dbReference type="Proteomes" id="UP000243096">
    <property type="component" value="Unassembled WGS sequence"/>
</dbReference>